<dbReference type="SUPFAM" id="SSF52172">
    <property type="entry name" value="CheY-like"/>
    <property type="match status" value="1"/>
</dbReference>
<evidence type="ECO:0000313" key="16">
    <source>
        <dbReference type="EMBL" id="KXT54271.1"/>
    </source>
</evidence>
<keyword evidence="11" id="KW-0804">Transcription</keyword>
<keyword evidence="3 12" id="KW-0597">Phosphoprotein</keyword>
<name>A0A139LS19_9BACE</name>
<dbReference type="EMBL" id="LTDF01000045">
    <property type="protein sequence ID" value="KXT54271.1"/>
    <property type="molecule type" value="Genomic_DNA"/>
</dbReference>
<evidence type="ECO:0000256" key="12">
    <source>
        <dbReference type="PROSITE-ProRule" id="PRU00169"/>
    </source>
</evidence>
<dbReference type="FunFam" id="3.30.565.10:FF:000037">
    <property type="entry name" value="Hybrid sensor histidine kinase/response regulator"/>
    <property type="match status" value="1"/>
</dbReference>
<dbReference type="Proteomes" id="UP000070319">
    <property type="component" value="Unassembled WGS sequence"/>
</dbReference>
<dbReference type="Gene3D" id="3.40.50.2300">
    <property type="match status" value="1"/>
</dbReference>
<evidence type="ECO:0000259" key="15">
    <source>
        <dbReference type="PROSITE" id="PS50110"/>
    </source>
</evidence>
<dbReference type="InterPro" id="IPR003594">
    <property type="entry name" value="HATPase_dom"/>
</dbReference>
<dbReference type="PATRIC" id="fig|329854.7.peg.807"/>
<feature type="modified residue" description="4-aspartylphosphate" evidence="12">
    <location>
        <position position="1184"/>
    </location>
</feature>
<dbReference type="CDD" id="cd17574">
    <property type="entry name" value="REC_OmpR"/>
    <property type="match status" value="1"/>
</dbReference>
<dbReference type="GO" id="GO:0000155">
    <property type="term" value="F:phosphorelay sensor kinase activity"/>
    <property type="evidence" value="ECO:0007669"/>
    <property type="project" value="InterPro"/>
</dbReference>
<dbReference type="InterPro" id="IPR013783">
    <property type="entry name" value="Ig-like_fold"/>
</dbReference>
<dbReference type="PROSITE" id="PS00041">
    <property type="entry name" value="HTH_ARAC_FAMILY_1"/>
    <property type="match status" value="1"/>
</dbReference>
<dbReference type="SUPFAM" id="SSF55874">
    <property type="entry name" value="ATPase domain of HSP90 chaperone/DNA topoisomerase II/histidine kinase"/>
    <property type="match status" value="1"/>
</dbReference>
<dbReference type="SMART" id="SM00342">
    <property type="entry name" value="HTH_ARAC"/>
    <property type="match status" value="1"/>
</dbReference>
<dbReference type="InterPro" id="IPR018060">
    <property type="entry name" value="HTH_AraC"/>
</dbReference>
<dbReference type="FunFam" id="1.10.287.130:FF:000045">
    <property type="entry name" value="Two-component system sensor histidine kinase/response regulator"/>
    <property type="match status" value="1"/>
</dbReference>
<evidence type="ECO:0000259" key="13">
    <source>
        <dbReference type="PROSITE" id="PS01124"/>
    </source>
</evidence>
<dbReference type="PANTHER" id="PTHR43547">
    <property type="entry name" value="TWO-COMPONENT HISTIDINE KINASE"/>
    <property type="match status" value="1"/>
</dbReference>
<dbReference type="Pfam" id="PF02518">
    <property type="entry name" value="HATPase_c"/>
    <property type="match status" value="1"/>
</dbReference>
<evidence type="ECO:0000256" key="2">
    <source>
        <dbReference type="ARBA" id="ARBA00012438"/>
    </source>
</evidence>
<proteinExistence type="predicted"/>
<sequence>MFARISVFNYFCITIANPNVIMKTLLSILFLFFATYGYSQSEKLFTVDRELSNSNINQIYQAKDGVIWIATEDGLNRYDGAKFSVYKHKEGNDSSLVDNNVRILFEDSKGNFLIGTQRGLQLYDPSTDLFKEIPILYETGINMSAHISTILERKNGELLIGTSGHAVYSLTLGGTEPLIKEAQLPVPSFFITYLFEDQNENLWVSTEGKGLYRIDTSGQIYHYFIGKENAWNIVTSICLDEKGNIYASNINKGIFVYDQQKDTFIPISCPILPSLPINTIYAAGQGKIYIGTIGYGIKVYDIHTQKIKESEFSFSTFDFSKADVHAITKDRAGNLWLGINGKGVMLLPATTNQFKYMGYKSVTTNKIGSNSIKAVCKDNEGTLWLGTANDGIYGIKGKNKPSLHFEHKETSNSVPSTINHIHQTADGRLWLASPLEGLAEMNPKTGLCRYYKLQDHYQNEVKNISYLTSDKNGERLWVAVMGGGVFYIDLKTGKVNRCDTFESGKEYQENYNVLHNRWVASLLYTSNNKLYIGTYDGLGCLDIPTMNFASTYGKNRIFSGSIILTLFEDEQGDIWAGTTKGLIHIDGKNGSSKTYTTHDGLPNNTICAIQGDKQHGLWISTNYGITNMDPETGTFINYYAGNGLQGNEFSKNAACTDKDGYLIFGGINGITFFRPAEITTEVKKPEVRIADFYIHNKAVKKGTRSGNHEVIETAVQEASRFRLCHRDNSFSIEFSAMEFYNPERITYLYSMNGATWMALAPGVNRVSFSDLAPGTYHFRMKAKDYTAYSEEKEIIIQIDPAWWASGWAKLIYVLLILSIIGFIVMQVHHRYRMHQKMLQHIHAEQINEAKLQFFINISHEIRTPMSLIISPLQQLMAKDKDAECRKLYSTIQRNAERILQLVNQLMDIRKIDKGQMSLMFKKAEIVSFTRDLLETFEQQTRVKKLDLKFHTSAPEIEMWIDPKNFDKIILNLLSNACKFTPENGQVEISLSTGEDTHLPPNVPLRRYVELTVADSGIGIASTEREHIFERFYQIRNSQNNSNIGTGIGLHLTRSLVELHYGNIHVEDNGEGRPGSRFIIRLPLGNGHLKKEEIEEATTADTLINIPAAEPATIAPPLPYDDDEEASGKVRARSRRHVLVVEDDEEIRHYICRELSNDFYMTECSNGKEALASILSHTPDLIISDVMMPEMDGLTLCRKIRQNVNINYLPIILLTARTSEEDNLEGLDTGADAYLMKPFSIELLRKTVLNLIRRREQLRNAFSGRQNQEEQISIPEVKSPDDRLMERVMRVINENLGNPALTVEMISTEVGISRVHLHRKLKELTNQTTQQLIRNLRLKQAATLLADKRHSITEVATLTGFTHPTYFATAFREMYGISPSEYMERHIGQDKTKDGIF</sequence>
<dbReference type="SUPFAM" id="SSF63829">
    <property type="entry name" value="Calcium-dependent phosphotriesterase"/>
    <property type="match status" value="3"/>
</dbReference>
<dbReference type="PROSITE" id="PS01124">
    <property type="entry name" value="HTH_ARAC_FAMILY_2"/>
    <property type="match status" value="1"/>
</dbReference>
<dbReference type="SMART" id="SM00387">
    <property type="entry name" value="HATPase_c"/>
    <property type="match status" value="1"/>
</dbReference>
<dbReference type="Pfam" id="PF00072">
    <property type="entry name" value="Response_reg"/>
    <property type="match status" value="1"/>
</dbReference>
<comment type="catalytic activity">
    <reaction evidence="1">
        <text>ATP + protein L-histidine = ADP + protein N-phospho-L-histidine.</text>
        <dbReference type="EC" id="2.7.13.3"/>
    </reaction>
</comment>
<dbReference type="GO" id="GO:0003700">
    <property type="term" value="F:DNA-binding transcription factor activity"/>
    <property type="evidence" value="ECO:0007669"/>
    <property type="project" value="InterPro"/>
</dbReference>
<dbReference type="SMART" id="SM00448">
    <property type="entry name" value="REC"/>
    <property type="match status" value="1"/>
</dbReference>
<feature type="domain" description="HTH araC/xylS-type" evidence="13">
    <location>
        <begin position="1285"/>
        <end position="1384"/>
    </location>
</feature>
<dbReference type="InterPro" id="IPR011006">
    <property type="entry name" value="CheY-like_superfamily"/>
</dbReference>
<dbReference type="Gene3D" id="1.10.287.130">
    <property type="match status" value="1"/>
</dbReference>
<evidence type="ECO:0000259" key="14">
    <source>
        <dbReference type="PROSITE" id="PS50109"/>
    </source>
</evidence>
<dbReference type="SUPFAM" id="SSF46689">
    <property type="entry name" value="Homeodomain-like"/>
    <property type="match status" value="1"/>
</dbReference>
<dbReference type="GO" id="GO:0005524">
    <property type="term" value="F:ATP binding"/>
    <property type="evidence" value="ECO:0007669"/>
    <property type="project" value="UniProtKB-KW"/>
</dbReference>
<comment type="caution">
    <text evidence="16">The sequence shown here is derived from an EMBL/GenBank/DDBJ whole genome shotgun (WGS) entry which is preliminary data.</text>
</comment>
<dbReference type="InterPro" id="IPR011110">
    <property type="entry name" value="Reg_prop"/>
</dbReference>
<feature type="domain" description="Histidine kinase" evidence="14">
    <location>
        <begin position="856"/>
        <end position="1085"/>
    </location>
</feature>
<evidence type="ECO:0000256" key="1">
    <source>
        <dbReference type="ARBA" id="ARBA00000085"/>
    </source>
</evidence>
<keyword evidence="10" id="KW-0238">DNA-binding</keyword>
<keyword evidence="4" id="KW-0808">Transferase</keyword>
<dbReference type="Gene3D" id="3.30.565.10">
    <property type="entry name" value="Histidine kinase-like ATPase, C-terminal domain"/>
    <property type="match status" value="1"/>
</dbReference>
<accession>A0A139LS19</accession>
<reference evidence="16 17" key="1">
    <citation type="submission" date="2016-02" db="EMBL/GenBank/DDBJ databases">
        <authorList>
            <person name="Wen L."/>
            <person name="He K."/>
            <person name="Yang H."/>
        </authorList>
    </citation>
    <scope>NUCLEOTIDE SEQUENCE [LARGE SCALE GENOMIC DNA]</scope>
    <source>
        <strain evidence="16 17">KLE1704</strain>
    </source>
</reference>
<keyword evidence="8" id="KW-0902">Two-component regulatory system</keyword>
<gene>
    <name evidence="16" type="ORF">HMPREF2531_00804</name>
</gene>
<dbReference type="SUPFAM" id="SSF47384">
    <property type="entry name" value="Homodimeric domain of signal transducing histidine kinase"/>
    <property type="match status" value="1"/>
</dbReference>
<dbReference type="PROSITE" id="PS50110">
    <property type="entry name" value="RESPONSE_REGULATORY"/>
    <property type="match status" value="1"/>
</dbReference>
<dbReference type="Pfam" id="PF07494">
    <property type="entry name" value="Reg_prop"/>
    <property type="match status" value="3"/>
</dbReference>
<protein>
    <recommendedName>
        <fullName evidence="2">histidine kinase</fullName>
        <ecNumber evidence="2">2.7.13.3</ecNumber>
    </recommendedName>
</protein>
<dbReference type="SMART" id="SM00388">
    <property type="entry name" value="HisKA"/>
    <property type="match status" value="1"/>
</dbReference>
<dbReference type="CDD" id="cd00082">
    <property type="entry name" value="HisKA"/>
    <property type="match status" value="1"/>
</dbReference>
<dbReference type="PANTHER" id="PTHR43547:SF2">
    <property type="entry name" value="HYBRID SIGNAL TRANSDUCTION HISTIDINE KINASE C"/>
    <property type="match status" value="1"/>
</dbReference>
<dbReference type="Gene3D" id="1.10.10.60">
    <property type="entry name" value="Homeodomain-like"/>
    <property type="match status" value="1"/>
</dbReference>
<evidence type="ECO:0000256" key="7">
    <source>
        <dbReference type="ARBA" id="ARBA00022840"/>
    </source>
</evidence>
<evidence type="ECO:0000256" key="8">
    <source>
        <dbReference type="ARBA" id="ARBA00023012"/>
    </source>
</evidence>
<dbReference type="InterPro" id="IPR015943">
    <property type="entry name" value="WD40/YVTN_repeat-like_dom_sf"/>
</dbReference>
<organism evidence="16">
    <name type="scientific">Bacteroides intestinalis</name>
    <dbReference type="NCBI Taxonomy" id="329854"/>
    <lineage>
        <taxon>Bacteria</taxon>
        <taxon>Pseudomonadati</taxon>
        <taxon>Bacteroidota</taxon>
        <taxon>Bacteroidia</taxon>
        <taxon>Bacteroidales</taxon>
        <taxon>Bacteroidaceae</taxon>
        <taxon>Bacteroides</taxon>
    </lineage>
</organism>
<dbReference type="InterPro" id="IPR009057">
    <property type="entry name" value="Homeodomain-like_sf"/>
</dbReference>
<dbReference type="Pfam" id="PF00512">
    <property type="entry name" value="HisKA"/>
    <property type="match status" value="1"/>
</dbReference>
<dbReference type="PROSITE" id="PS50109">
    <property type="entry name" value="HIS_KIN"/>
    <property type="match status" value="1"/>
</dbReference>
<evidence type="ECO:0000256" key="4">
    <source>
        <dbReference type="ARBA" id="ARBA00022679"/>
    </source>
</evidence>
<keyword evidence="9" id="KW-0805">Transcription regulation</keyword>
<dbReference type="InterPro" id="IPR036890">
    <property type="entry name" value="HATPase_C_sf"/>
</dbReference>
<dbReference type="InterPro" id="IPR004358">
    <property type="entry name" value="Sig_transdc_His_kin-like_C"/>
</dbReference>
<evidence type="ECO:0000256" key="5">
    <source>
        <dbReference type="ARBA" id="ARBA00022741"/>
    </source>
</evidence>
<evidence type="ECO:0000313" key="17">
    <source>
        <dbReference type="Proteomes" id="UP000070319"/>
    </source>
</evidence>
<keyword evidence="5" id="KW-0547">Nucleotide-binding</keyword>
<dbReference type="InterPro" id="IPR018062">
    <property type="entry name" value="HTH_AraC-typ_CS"/>
</dbReference>
<evidence type="ECO:0000256" key="6">
    <source>
        <dbReference type="ARBA" id="ARBA00022777"/>
    </source>
</evidence>
<dbReference type="PRINTS" id="PR00344">
    <property type="entry name" value="BCTRLSENSOR"/>
</dbReference>
<evidence type="ECO:0000256" key="3">
    <source>
        <dbReference type="ARBA" id="ARBA00022553"/>
    </source>
</evidence>
<dbReference type="InterPro" id="IPR003661">
    <property type="entry name" value="HisK_dim/P_dom"/>
</dbReference>
<keyword evidence="6" id="KW-0418">Kinase</keyword>
<dbReference type="InterPro" id="IPR005467">
    <property type="entry name" value="His_kinase_dom"/>
</dbReference>
<feature type="domain" description="Response regulatory" evidence="15">
    <location>
        <begin position="1136"/>
        <end position="1251"/>
    </location>
</feature>
<dbReference type="InterPro" id="IPR001789">
    <property type="entry name" value="Sig_transdc_resp-reg_receiver"/>
</dbReference>
<dbReference type="GO" id="GO:0043565">
    <property type="term" value="F:sequence-specific DNA binding"/>
    <property type="evidence" value="ECO:0007669"/>
    <property type="project" value="InterPro"/>
</dbReference>
<keyword evidence="7" id="KW-0067">ATP-binding</keyword>
<evidence type="ECO:0000256" key="10">
    <source>
        <dbReference type="ARBA" id="ARBA00023125"/>
    </source>
</evidence>
<dbReference type="CDD" id="cd00075">
    <property type="entry name" value="HATPase"/>
    <property type="match status" value="1"/>
</dbReference>
<dbReference type="Gene3D" id="2.60.40.10">
    <property type="entry name" value="Immunoglobulins"/>
    <property type="match status" value="1"/>
</dbReference>
<evidence type="ECO:0000256" key="11">
    <source>
        <dbReference type="ARBA" id="ARBA00023163"/>
    </source>
</evidence>
<dbReference type="EC" id="2.7.13.3" evidence="2"/>
<dbReference type="InterPro" id="IPR036097">
    <property type="entry name" value="HisK_dim/P_sf"/>
</dbReference>
<dbReference type="Gene3D" id="2.130.10.10">
    <property type="entry name" value="YVTN repeat-like/Quinoprotein amine dehydrogenase"/>
    <property type="match status" value="3"/>
</dbReference>
<dbReference type="Pfam" id="PF12833">
    <property type="entry name" value="HTH_18"/>
    <property type="match status" value="1"/>
</dbReference>
<evidence type="ECO:0000256" key="9">
    <source>
        <dbReference type="ARBA" id="ARBA00023015"/>
    </source>
</evidence>